<accession>A0ABT9NQX2</accession>
<dbReference type="EC" id="5.4.99.2" evidence="4"/>
<evidence type="ECO:0000313" key="5">
    <source>
        <dbReference type="Proteomes" id="UP001240447"/>
    </source>
</evidence>
<sequence length="610" mass="63976">MTTQDAGPVDEGPVEGGLDEPTELEPSQGTLELADAGDSWELSDWEAETAKVLRKSGRLGADDPDAAVWDKLTRRTLDGIAVTPLGRAADLENRTTAGRPTRVGAWDIRSQVGLDDPKATHDAALAELEGGATSLWLVADGASGAPEVATALTDVLLDLAPVVLESRGDAIALAQAFLAYADERGLDPHPGSNLGADPVGAALRAERDPAIGEELAAVARLAADHGILGVVVDATVVHDRGASDVQELGYATALGAAYLRALTDAGLELAQAAALVEFRFAATGEQFPTIAKLRAARRLWARVLELSGAAESDRIQRQHAVTSRPMLSAYDPYVNMLRTTVAAFAAGVGGADAVTVLPFDSPLGRSESFGRRIARNVSHLLIEESRVAQVTDPAGGAYAVERLTDELAVAGWEELGRVEESGGVVAALTDASFWDRVAEVVARRDQQVAQRKRPITGLSEFPDAAETRLVRESDPLQPPVRRYGAAFEALRDEPRGSVFLASMGTVAAHTARVTFASNLFAAGGIAVTYPGPLPDVDAVLAAYDGRPVVCLAGSDAAYAEWGRELVAALREAGAQHVILAGKPGELDVDDSCAMGVDALAFLNRTREVSA</sequence>
<dbReference type="RefSeq" id="WP_306825062.1">
    <property type="nucleotide sequence ID" value="NZ_JAUSQM010000001.1"/>
</dbReference>
<evidence type="ECO:0000313" key="4">
    <source>
        <dbReference type="EMBL" id="MDP9822200.1"/>
    </source>
</evidence>
<dbReference type="EMBL" id="JAUSQM010000001">
    <property type="protein sequence ID" value="MDP9822200.1"/>
    <property type="molecule type" value="Genomic_DNA"/>
</dbReference>
<dbReference type="Gene3D" id="3.20.20.240">
    <property type="entry name" value="Methylmalonyl-CoA mutase"/>
    <property type="match status" value="1"/>
</dbReference>
<dbReference type="Proteomes" id="UP001240447">
    <property type="component" value="Unassembled WGS sequence"/>
</dbReference>
<dbReference type="SUPFAM" id="SSF51703">
    <property type="entry name" value="Cobalamin (vitamin B12)-dependent enzymes"/>
    <property type="match status" value="1"/>
</dbReference>
<keyword evidence="4" id="KW-0413">Isomerase</keyword>
<name>A0ABT9NQX2_9ACTN</name>
<evidence type="ECO:0000256" key="2">
    <source>
        <dbReference type="SAM" id="MobiDB-lite"/>
    </source>
</evidence>
<comment type="subunit">
    <text evidence="1">Heterodimer of an alpha and a beta chain.</text>
</comment>
<evidence type="ECO:0000256" key="1">
    <source>
        <dbReference type="ARBA" id="ARBA00011870"/>
    </source>
</evidence>
<evidence type="ECO:0000259" key="3">
    <source>
        <dbReference type="Pfam" id="PF01642"/>
    </source>
</evidence>
<reference evidence="4 5" key="1">
    <citation type="submission" date="2023-07" db="EMBL/GenBank/DDBJ databases">
        <title>Sequencing the genomes of 1000 actinobacteria strains.</title>
        <authorList>
            <person name="Klenk H.-P."/>
        </authorList>
    </citation>
    <scope>NUCLEOTIDE SEQUENCE [LARGE SCALE GENOMIC DNA]</scope>
    <source>
        <strain evidence="4 5">GD13</strain>
    </source>
</reference>
<dbReference type="PANTHER" id="PTHR48101:SF4">
    <property type="entry name" value="METHYLMALONYL-COA MUTASE, MITOCHONDRIAL"/>
    <property type="match status" value="1"/>
</dbReference>
<proteinExistence type="predicted"/>
<protein>
    <submittedName>
        <fullName evidence="4">Methylmalonyl-CoA mutase</fullName>
        <ecNumber evidence="4">5.4.99.2</ecNumber>
    </submittedName>
</protein>
<dbReference type="PANTHER" id="PTHR48101">
    <property type="entry name" value="METHYLMALONYL-COA MUTASE, MITOCHONDRIAL-RELATED"/>
    <property type="match status" value="1"/>
</dbReference>
<organism evidence="4 5">
    <name type="scientific">Nocardioides massiliensis</name>
    <dbReference type="NCBI Taxonomy" id="1325935"/>
    <lineage>
        <taxon>Bacteria</taxon>
        <taxon>Bacillati</taxon>
        <taxon>Actinomycetota</taxon>
        <taxon>Actinomycetes</taxon>
        <taxon>Propionibacteriales</taxon>
        <taxon>Nocardioidaceae</taxon>
        <taxon>Nocardioides</taxon>
    </lineage>
</organism>
<keyword evidence="5" id="KW-1185">Reference proteome</keyword>
<feature type="domain" description="Methylmalonyl-CoA mutase alpha/beta chain catalytic" evidence="3">
    <location>
        <begin position="229"/>
        <end position="475"/>
    </location>
</feature>
<dbReference type="Gene3D" id="3.40.50.280">
    <property type="entry name" value="Cobalamin-binding domain"/>
    <property type="match status" value="1"/>
</dbReference>
<dbReference type="Pfam" id="PF01642">
    <property type="entry name" value="MM_CoA_mutase"/>
    <property type="match status" value="1"/>
</dbReference>
<dbReference type="InterPro" id="IPR016176">
    <property type="entry name" value="Cbl-dep_enz_cat"/>
</dbReference>
<dbReference type="GO" id="GO:0004494">
    <property type="term" value="F:methylmalonyl-CoA mutase activity"/>
    <property type="evidence" value="ECO:0007669"/>
    <property type="project" value="UniProtKB-EC"/>
</dbReference>
<feature type="region of interest" description="Disordered" evidence="2">
    <location>
        <begin position="1"/>
        <end position="28"/>
    </location>
</feature>
<dbReference type="InterPro" id="IPR006099">
    <property type="entry name" value="MeMalonylCoA_mutase_a/b_cat"/>
</dbReference>
<comment type="caution">
    <text evidence="4">The sequence shown here is derived from an EMBL/GenBank/DDBJ whole genome shotgun (WGS) entry which is preliminary data.</text>
</comment>
<gene>
    <name evidence="4" type="ORF">J2S59_002009</name>
</gene>